<evidence type="ECO:0000313" key="4">
    <source>
        <dbReference type="Proteomes" id="UP000001823"/>
    </source>
</evidence>
<dbReference type="Gene3D" id="3.50.50.60">
    <property type="entry name" value="FAD/NAD(P)-binding domain"/>
    <property type="match status" value="2"/>
</dbReference>
<gene>
    <name evidence="3" type="ordered locus">CPF_2776</name>
</gene>
<dbReference type="PaxDb" id="195103-CPF_2776"/>
<feature type="domain" description="Dihydroprymidine dehydrogenase" evidence="2">
    <location>
        <begin position="3"/>
        <end position="98"/>
    </location>
</feature>
<evidence type="ECO:0000259" key="1">
    <source>
        <dbReference type="Pfam" id="PF07992"/>
    </source>
</evidence>
<dbReference type="STRING" id="195103.CPF_2776"/>
<sequence>MTVNEQNLKEEALRCLMCKNPRCKANCPISTPIPEVIGLFKEDKIKEAGEILFENNPLSVVCSIVCPHENQCKGNCIKGIKDTPVNFSEIEREISEEFLDNLELTQDTILEDKIAIIGGGPAGITAAFILAKKGYQVTIFDENDKIGGVLRYGIPEFRLSRDIIDKYEEALIKLNVKIRPNTLIGTVITLDMLKSDGYKAIFIATGVWNPKTLNVKGETLGNVHYAIDYLKAPKSYNLGERVVVIGAGNVAMDAARTAKRNGADTYVLYRKSFEDMPATKVEIEEAKEDGVKFELYKAPLEIYEDGVKYIQTERVISEDGRVSFKTLEGSEGVFKCDSIIVAISQAPRTNIVSSSRDLSTDKYGLVVTDEKGITTLNGVFASGDVVSGPKTVVEAVANSKKVAHAIDEFCKNN</sequence>
<dbReference type="InterPro" id="IPR036188">
    <property type="entry name" value="FAD/NAD-bd_sf"/>
</dbReference>
<dbReference type="PANTHER" id="PTHR42783:SF3">
    <property type="entry name" value="GLUTAMATE SYNTHASE [NADPH] SMALL CHAIN-RELATED"/>
    <property type="match status" value="1"/>
</dbReference>
<proteinExistence type="predicted"/>
<dbReference type="AlphaFoldDB" id="A0A0H2YRT1"/>
<protein>
    <submittedName>
        <fullName evidence="3">Pyridine nucleotide-disulphide oxidoreductase</fullName>
    </submittedName>
</protein>
<dbReference type="SUPFAM" id="SSF46548">
    <property type="entry name" value="alpha-helical ferredoxin"/>
    <property type="match status" value="1"/>
</dbReference>
<name>A0A0H2YRT1_CLOP1</name>
<dbReference type="eggNOG" id="COG0493">
    <property type="taxonomic scope" value="Bacteria"/>
</dbReference>
<evidence type="ECO:0000259" key="2">
    <source>
        <dbReference type="Pfam" id="PF14691"/>
    </source>
</evidence>
<dbReference type="GO" id="GO:0051536">
    <property type="term" value="F:iron-sulfur cluster binding"/>
    <property type="evidence" value="ECO:0007669"/>
    <property type="project" value="InterPro"/>
</dbReference>
<dbReference type="RefSeq" id="WP_011010917.1">
    <property type="nucleotide sequence ID" value="NC_008261.1"/>
</dbReference>
<feature type="domain" description="FAD/NAD(P)-binding" evidence="1">
    <location>
        <begin position="113"/>
        <end position="397"/>
    </location>
</feature>
<dbReference type="InterPro" id="IPR023753">
    <property type="entry name" value="FAD/NAD-binding_dom"/>
</dbReference>
<dbReference type="Proteomes" id="UP000001823">
    <property type="component" value="Chromosome"/>
</dbReference>
<accession>A0A0H2YRT1</accession>
<organism evidence="3 4">
    <name type="scientific">Clostridium perfringens (strain ATCC 13124 / DSM 756 / JCM 1290 / NCIMB 6125 / NCTC 8237 / Type A)</name>
    <dbReference type="NCBI Taxonomy" id="195103"/>
    <lineage>
        <taxon>Bacteria</taxon>
        <taxon>Bacillati</taxon>
        <taxon>Bacillota</taxon>
        <taxon>Clostridia</taxon>
        <taxon>Eubacteriales</taxon>
        <taxon>Clostridiaceae</taxon>
        <taxon>Clostridium</taxon>
    </lineage>
</organism>
<dbReference type="SUPFAM" id="SSF51971">
    <property type="entry name" value="Nucleotide-binding domain"/>
    <property type="match status" value="2"/>
</dbReference>
<dbReference type="InterPro" id="IPR028261">
    <property type="entry name" value="DPD_II"/>
</dbReference>
<dbReference type="PRINTS" id="PR00469">
    <property type="entry name" value="PNDRDTASEII"/>
</dbReference>
<dbReference type="GO" id="GO:0016491">
    <property type="term" value="F:oxidoreductase activity"/>
    <property type="evidence" value="ECO:0007669"/>
    <property type="project" value="InterPro"/>
</dbReference>
<dbReference type="EMBL" id="CP000246">
    <property type="protein sequence ID" value="ABG83380.1"/>
    <property type="molecule type" value="Genomic_DNA"/>
</dbReference>
<keyword evidence="4" id="KW-1185">Reference proteome</keyword>
<evidence type="ECO:0000313" key="3">
    <source>
        <dbReference type="EMBL" id="ABG83380.1"/>
    </source>
</evidence>
<dbReference type="PANTHER" id="PTHR42783">
    <property type="entry name" value="GLUTAMATE SYNTHASE [NADPH] SMALL CHAIN"/>
    <property type="match status" value="1"/>
</dbReference>
<dbReference type="Gene3D" id="1.10.1060.10">
    <property type="entry name" value="Alpha-helical ferredoxin"/>
    <property type="match status" value="1"/>
</dbReference>
<dbReference type="KEGG" id="cpf:CPF_2776"/>
<dbReference type="Pfam" id="PF14691">
    <property type="entry name" value="Fer4_20"/>
    <property type="match status" value="1"/>
</dbReference>
<reference evidence="3 4" key="1">
    <citation type="journal article" date="2006" name="Genome Res.">
        <title>Skewed genomic variability in strains of the toxigenic bacterial pathogen, Clostridium perfringens.</title>
        <authorList>
            <person name="Myers G.S."/>
            <person name="Rasko D.A."/>
            <person name="Cheung J.K."/>
            <person name="Ravel J."/>
            <person name="Seshadri R."/>
            <person name="Deboy R.T."/>
            <person name="Ren Q."/>
            <person name="Varga J."/>
            <person name="Awad M.M."/>
            <person name="Brinkac L.M."/>
            <person name="Daugherty S.C."/>
            <person name="Haft D.H."/>
            <person name="Dodson R.J."/>
            <person name="Madupu R."/>
            <person name="Nelson W.C."/>
            <person name="Rosovitz M.J."/>
            <person name="Sullivan S.A."/>
            <person name="Khouri H."/>
            <person name="Dimitrov G.I."/>
            <person name="Watkins K.L."/>
            <person name="Mulligan S."/>
            <person name="Benton J."/>
            <person name="Radune D."/>
            <person name="Fisher D.J."/>
            <person name="Atkins H.S."/>
            <person name="Hiscox T."/>
            <person name="Jost B.H."/>
            <person name="Billington S.J."/>
            <person name="Songer J.G."/>
            <person name="McClane B.A."/>
            <person name="Titball R.W."/>
            <person name="Rood J.I."/>
            <person name="Melville S.B."/>
            <person name="Paulsen I.T."/>
        </authorList>
    </citation>
    <scope>NUCLEOTIDE SEQUENCE [LARGE SCALE GENOMIC DNA]</scope>
    <source>
        <strain evidence="4">ATCC 13124 / DSM 756 / JCM 1290 / NCIMB 6125 / NCTC 8237 / S 107 / Type A</strain>
    </source>
</reference>
<dbReference type="HOGENOM" id="CLU_000422_3_3_9"/>
<dbReference type="InterPro" id="IPR009051">
    <property type="entry name" value="Helical_ferredxn"/>
</dbReference>
<dbReference type="PRINTS" id="PR00368">
    <property type="entry name" value="FADPNR"/>
</dbReference>
<dbReference type="Pfam" id="PF07992">
    <property type="entry name" value="Pyr_redox_2"/>
    <property type="match status" value="1"/>
</dbReference>